<evidence type="ECO:0000256" key="1">
    <source>
        <dbReference type="SAM" id="MobiDB-lite"/>
    </source>
</evidence>
<feature type="region of interest" description="Disordered" evidence="1">
    <location>
        <begin position="1"/>
        <end position="35"/>
    </location>
</feature>
<evidence type="ECO:0000313" key="2">
    <source>
        <dbReference type="EMBL" id="KAJ7304685.1"/>
    </source>
</evidence>
<name>A0AAD6Z275_9AGAR</name>
<proteinExistence type="predicted"/>
<accession>A0AAD6Z275</accession>
<feature type="region of interest" description="Disordered" evidence="1">
    <location>
        <begin position="102"/>
        <end position="191"/>
    </location>
</feature>
<keyword evidence="3" id="KW-1185">Reference proteome</keyword>
<evidence type="ECO:0000313" key="3">
    <source>
        <dbReference type="Proteomes" id="UP001218218"/>
    </source>
</evidence>
<reference evidence="2" key="1">
    <citation type="submission" date="2023-03" db="EMBL/GenBank/DDBJ databases">
        <title>Massive genome expansion in bonnet fungi (Mycena s.s.) driven by repeated elements and novel gene families across ecological guilds.</title>
        <authorList>
            <consortium name="Lawrence Berkeley National Laboratory"/>
            <person name="Harder C.B."/>
            <person name="Miyauchi S."/>
            <person name="Viragh M."/>
            <person name="Kuo A."/>
            <person name="Thoen E."/>
            <person name="Andreopoulos B."/>
            <person name="Lu D."/>
            <person name="Skrede I."/>
            <person name="Drula E."/>
            <person name="Henrissat B."/>
            <person name="Morin E."/>
            <person name="Kohler A."/>
            <person name="Barry K."/>
            <person name="LaButti K."/>
            <person name="Morin E."/>
            <person name="Salamov A."/>
            <person name="Lipzen A."/>
            <person name="Mereny Z."/>
            <person name="Hegedus B."/>
            <person name="Baldrian P."/>
            <person name="Stursova M."/>
            <person name="Weitz H."/>
            <person name="Taylor A."/>
            <person name="Grigoriev I.V."/>
            <person name="Nagy L.G."/>
            <person name="Martin F."/>
            <person name="Kauserud H."/>
        </authorList>
    </citation>
    <scope>NUCLEOTIDE SEQUENCE</scope>
    <source>
        <strain evidence="2">CBHHK002</strain>
    </source>
</reference>
<dbReference type="Proteomes" id="UP001218218">
    <property type="component" value="Unassembled WGS sequence"/>
</dbReference>
<dbReference type="AlphaFoldDB" id="A0AAD6Z275"/>
<dbReference type="EMBL" id="JARIHO010000100">
    <property type="protein sequence ID" value="KAJ7304685.1"/>
    <property type="molecule type" value="Genomic_DNA"/>
</dbReference>
<feature type="region of interest" description="Disordered" evidence="1">
    <location>
        <begin position="252"/>
        <end position="276"/>
    </location>
</feature>
<gene>
    <name evidence="2" type="ORF">DFH08DRAFT_1089211</name>
</gene>
<feature type="compositionally biased region" description="Basic and acidic residues" evidence="1">
    <location>
        <begin position="156"/>
        <end position="167"/>
    </location>
</feature>
<organism evidence="2 3">
    <name type="scientific">Mycena albidolilacea</name>
    <dbReference type="NCBI Taxonomy" id="1033008"/>
    <lineage>
        <taxon>Eukaryota</taxon>
        <taxon>Fungi</taxon>
        <taxon>Dikarya</taxon>
        <taxon>Basidiomycota</taxon>
        <taxon>Agaricomycotina</taxon>
        <taxon>Agaricomycetes</taxon>
        <taxon>Agaricomycetidae</taxon>
        <taxon>Agaricales</taxon>
        <taxon>Marasmiineae</taxon>
        <taxon>Mycenaceae</taxon>
        <taxon>Mycena</taxon>
    </lineage>
</organism>
<comment type="caution">
    <text evidence="2">The sequence shown here is derived from an EMBL/GenBank/DDBJ whole genome shotgun (WGS) entry which is preliminary data.</text>
</comment>
<sequence>MSHRPGSIFAFRHRKESASSATTPTSVHPAAGNPPHPGYRRTHLATAWCAAPAPHLGAAVAAPPRLGAPRSAYIIHGAASLPAPVTPRPRLGAPRVLHPAAVHHVSPSRASSRRSAESFRTLRMRVPSSTPRNVGFTAAWTSPARDEGAEEDTGREEERPDKRKEEDSMASSTTAPAQDARLDAHPHRPPTLIPRSLSLSLLCRLGVDVVVSSSCPRPAPDPHPCAALSCKYMSPTPPRTASALPHRALPLPQRRARHTPRAPERPPTVPTPASDPHLTRMKMQMRFTPAAPASENLQPQARTDQSRRSSLVLVLVSVSTATSAMSCGAVAEEVGDTYTAAATAGADRVSGAGRADAVAAAAAVVVADPTHPEAAEVRHTRRRGIAGRGRDISGCSAAAAPRGGAGAVCKAGAVVAAAAEGRASSSLHGAVRLRMRLTSSRWLCEIERRHTERSGRVR</sequence>
<protein>
    <submittedName>
        <fullName evidence="2">Uncharacterized protein</fullName>
    </submittedName>
</protein>